<evidence type="ECO:0000256" key="7">
    <source>
        <dbReference type="ARBA" id="ARBA00022840"/>
    </source>
</evidence>
<reference evidence="12 13" key="1">
    <citation type="submission" date="2017-09" db="EMBL/GenBank/DDBJ databases">
        <authorList>
            <consortium name="International Durum Wheat Genome Sequencing Consortium (IDWGSC)"/>
            <person name="Milanesi L."/>
        </authorList>
    </citation>
    <scope>NUCLEOTIDE SEQUENCE [LARGE SCALE GENOMIC DNA]</scope>
    <source>
        <strain evidence="13">cv. Svevo</strain>
    </source>
</reference>
<dbReference type="AlphaFoldDB" id="A0A9R0VUB0"/>
<comment type="similarity">
    <text evidence="1">Belongs to the protein kinase superfamily. CMGC Ser/Thr protein kinase family. CDC2/CDKX subfamily.</text>
</comment>
<dbReference type="PROSITE" id="PS50011">
    <property type="entry name" value="PROTEIN_KINASE_DOM"/>
    <property type="match status" value="1"/>
</dbReference>
<dbReference type="Gene3D" id="1.10.510.10">
    <property type="entry name" value="Transferase(Phosphotransferase) domain 1"/>
    <property type="match status" value="1"/>
</dbReference>
<dbReference type="SUPFAM" id="SSF56112">
    <property type="entry name" value="Protein kinase-like (PK-like)"/>
    <property type="match status" value="1"/>
</dbReference>
<dbReference type="InterPro" id="IPR050108">
    <property type="entry name" value="CDK"/>
</dbReference>
<accession>A0A9R0VUB0</accession>
<evidence type="ECO:0000256" key="1">
    <source>
        <dbReference type="ARBA" id="ARBA00006485"/>
    </source>
</evidence>
<dbReference type="EMBL" id="LT934117">
    <property type="protein sequence ID" value="VAH87885.1"/>
    <property type="molecule type" value="Genomic_DNA"/>
</dbReference>
<dbReference type="PROSITE" id="PS00107">
    <property type="entry name" value="PROTEIN_KINASE_ATP"/>
    <property type="match status" value="1"/>
</dbReference>
<dbReference type="PANTHER" id="PTHR24056:SF451">
    <property type="entry name" value="PROTEIN KINASE DOMAIN-CONTAINING PROTEIN"/>
    <property type="match status" value="1"/>
</dbReference>
<keyword evidence="7 9" id="KW-0067">ATP-binding</keyword>
<dbReference type="Gene3D" id="3.30.200.20">
    <property type="entry name" value="Phosphorylase Kinase, domain 1"/>
    <property type="match status" value="1"/>
</dbReference>
<dbReference type="InterPro" id="IPR008271">
    <property type="entry name" value="Ser/Thr_kinase_AS"/>
</dbReference>
<dbReference type="GO" id="GO:0007346">
    <property type="term" value="P:regulation of mitotic cell cycle"/>
    <property type="evidence" value="ECO:0007669"/>
    <property type="project" value="TreeGrafter"/>
</dbReference>
<dbReference type="GO" id="GO:0008353">
    <property type="term" value="F:RNA polymerase II CTD heptapeptide repeat kinase activity"/>
    <property type="evidence" value="ECO:0007669"/>
    <property type="project" value="UniProtKB-EC"/>
</dbReference>
<evidence type="ECO:0000256" key="4">
    <source>
        <dbReference type="ARBA" id="ARBA00022679"/>
    </source>
</evidence>
<dbReference type="Gramene" id="TRITD4Av1G016810.1">
    <property type="protein sequence ID" value="TRITD4Av1G016810.1"/>
    <property type="gene ID" value="TRITD4Av1G016810"/>
</dbReference>
<evidence type="ECO:0000313" key="12">
    <source>
        <dbReference type="EMBL" id="VAH87885.1"/>
    </source>
</evidence>
<evidence type="ECO:0000256" key="2">
    <source>
        <dbReference type="ARBA" id="ARBA00012409"/>
    </source>
</evidence>
<dbReference type="Pfam" id="PF00069">
    <property type="entry name" value="Pkinase"/>
    <property type="match status" value="1"/>
</dbReference>
<sequence>MDPYGSSSLPLLHHPSRRPLQQPRKFAMAARKRPAAVLDAGHGHATAQHQQSPTCCKRSRASIGSTDDYEKVARLGKGGFGVVHRMRHRVTKKNVAVKFLSSPDVEDLEREARFLEACDGNPYVVGFEGLLCDPATGDTAGLVMEYVEASSLHSLLWDRRSDPPLPESTVRDFMWKLLTGAEKMHGHDRHIVHRDIKPGNILVGKNGELVKICDLGLAMSMSDWPPYNRAGTTSYMAPEMILGKKDYDAQVDTWSIGCVFAELLTGKTMFKGYLEDDDEDKTKNDIRQLWSIFCVLGMPDERTWPGFTSLPLTAEALRRLPAGCKYSRLRYSFPEDKLSEEGFQVLQGLLTCNPEKRLTAAAALKHPWFDAPRSAAAAAAAAKVDALSFPKKKTPRIKFIPPAMPQKNLLKIPLAVWNAAQRV</sequence>
<keyword evidence="3" id="KW-0597">Phosphoprotein</keyword>
<proteinExistence type="inferred from homology"/>
<evidence type="ECO:0000256" key="3">
    <source>
        <dbReference type="ARBA" id="ARBA00022553"/>
    </source>
</evidence>
<evidence type="ECO:0000256" key="5">
    <source>
        <dbReference type="ARBA" id="ARBA00022741"/>
    </source>
</evidence>
<dbReference type="SMART" id="SM00220">
    <property type="entry name" value="S_TKc"/>
    <property type="match status" value="1"/>
</dbReference>
<keyword evidence="5 9" id="KW-0547">Nucleotide-binding</keyword>
<dbReference type="InterPro" id="IPR017441">
    <property type="entry name" value="Protein_kinase_ATP_BS"/>
</dbReference>
<evidence type="ECO:0000313" key="13">
    <source>
        <dbReference type="Proteomes" id="UP000324705"/>
    </source>
</evidence>
<keyword evidence="6" id="KW-0418">Kinase</keyword>
<dbReference type="EC" id="2.7.11.23" evidence="2"/>
<dbReference type="PROSITE" id="PS00108">
    <property type="entry name" value="PROTEIN_KINASE_ST"/>
    <property type="match status" value="1"/>
</dbReference>
<dbReference type="OMA" id="ETWPEFC"/>
<keyword evidence="4" id="KW-0808">Transferase</keyword>
<dbReference type="GO" id="GO:0005634">
    <property type="term" value="C:nucleus"/>
    <property type="evidence" value="ECO:0007669"/>
    <property type="project" value="TreeGrafter"/>
</dbReference>
<evidence type="ECO:0000256" key="9">
    <source>
        <dbReference type="PROSITE-ProRule" id="PRU10141"/>
    </source>
</evidence>
<gene>
    <name evidence="12" type="ORF">TRITD_4Av1G016810</name>
</gene>
<protein>
    <recommendedName>
        <fullName evidence="2">[RNA-polymerase]-subunit kinase</fullName>
        <ecNumber evidence="2">2.7.11.23</ecNumber>
    </recommendedName>
</protein>
<name>A0A9R0VUB0_TRITD</name>
<comment type="catalytic activity">
    <reaction evidence="8">
        <text>[DNA-directed RNA polymerase] + ATP = phospho-[DNA-directed RNA polymerase] + ADP + H(+)</text>
        <dbReference type="Rhea" id="RHEA:10216"/>
        <dbReference type="Rhea" id="RHEA-COMP:11321"/>
        <dbReference type="Rhea" id="RHEA-COMP:11322"/>
        <dbReference type="ChEBI" id="CHEBI:15378"/>
        <dbReference type="ChEBI" id="CHEBI:30616"/>
        <dbReference type="ChEBI" id="CHEBI:43176"/>
        <dbReference type="ChEBI" id="CHEBI:68546"/>
        <dbReference type="ChEBI" id="CHEBI:456216"/>
        <dbReference type="EC" id="2.7.11.23"/>
    </reaction>
</comment>
<evidence type="ECO:0000259" key="11">
    <source>
        <dbReference type="PROSITE" id="PS50011"/>
    </source>
</evidence>
<organism evidence="12 13">
    <name type="scientific">Triticum turgidum subsp. durum</name>
    <name type="common">Durum wheat</name>
    <name type="synonym">Triticum durum</name>
    <dbReference type="NCBI Taxonomy" id="4567"/>
    <lineage>
        <taxon>Eukaryota</taxon>
        <taxon>Viridiplantae</taxon>
        <taxon>Streptophyta</taxon>
        <taxon>Embryophyta</taxon>
        <taxon>Tracheophyta</taxon>
        <taxon>Spermatophyta</taxon>
        <taxon>Magnoliopsida</taxon>
        <taxon>Liliopsida</taxon>
        <taxon>Poales</taxon>
        <taxon>Poaceae</taxon>
        <taxon>BOP clade</taxon>
        <taxon>Pooideae</taxon>
        <taxon>Triticodae</taxon>
        <taxon>Triticeae</taxon>
        <taxon>Triticinae</taxon>
        <taxon>Triticum</taxon>
    </lineage>
</organism>
<feature type="binding site" evidence="9">
    <location>
        <position position="98"/>
    </location>
    <ligand>
        <name>ATP</name>
        <dbReference type="ChEBI" id="CHEBI:30616"/>
    </ligand>
</feature>
<dbReference type="Proteomes" id="UP000324705">
    <property type="component" value="Chromosome 4A"/>
</dbReference>
<dbReference type="InterPro" id="IPR000719">
    <property type="entry name" value="Prot_kinase_dom"/>
</dbReference>
<evidence type="ECO:0000256" key="10">
    <source>
        <dbReference type="RuleBase" id="RU000304"/>
    </source>
</evidence>
<dbReference type="PANTHER" id="PTHR24056">
    <property type="entry name" value="CELL DIVISION PROTEIN KINASE"/>
    <property type="match status" value="1"/>
</dbReference>
<keyword evidence="13" id="KW-1185">Reference proteome</keyword>
<dbReference type="GO" id="GO:0005524">
    <property type="term" value="F:ATP binding"/>
    <property type="evidence" value="ECO:0007669"/>
    <property type="project" value="UniProtKB-UniRule"/>
</dbReference>
<keyword evidence="10" id="KW-0723">Serine/threonine-protein kinase</keyword>
<dbReference type="FunFam" id="1.10.510.10:FF:000790">
    <property type="entry name" value="Cyclin-dependent kinase G-1"/>
    <property type="match status" value="1"/>
</dbReference>
<evidence type="ECO:0000256" key="6">
    <source>
        <dbReference type="ARBA" id="ARBA00022777"/>
    </source>
</evidence>
<feature type="domain" description="Protein kinase" evidence="11">
    <location>
        <begin position="69"/>
        <end position="369"/>
    </location>
</feature>
<dbReference type="InterPro" id="IPR011009">
    <property type="entry name" value="Kinase-like_dom_sf"/>
</dbReference>
<evidence type="ECO:0000256" key="8">
    <source>
        <dbReference type="ARBA" id="ARBA00049280"/>
    </source>
</evidence>